<dbReference type="SUPFAM" id="SSF48264">
    <property type="entry name" value="Cytochrome P450"/>
    <property type="match status" value="1"/>
</dbReference>
<dbReference type="Pfam" id="PF00067">
    <property type="entry name" value="p450"/>
    <property type="match status" value="1"/>
</dbReference>
<name>A0ABY2B8L7_9ACTN</name>
<evidence type="ECO:0000256" key="1">
    <source>
        <dbReference type="ARBA" id="ARBA00010617"/>
    </source>
</evidence>
<dbReference type="PRINTS" id="PR00359">
    <property type="entry name" value="BP450"/>
</dbReference>
<dbReference type="PANTHER" id="PTHR46696">
    <property type="entry name" value="P450, PUTATIVE (EUROFUNG)-RELATED"/>
    <property type="match status" value="1"/>
</dbReference>
<dbReference type="CDD" id="cd11029">
    <property type="entry name" value="CYP107-like"/>
    <property type="match status" value="1"/>
</dbReference>
<evidence type="ECO:0000313" key="4">
    <source>
        <dbReference type="Proteomes" id="UP000295818"/>
    </source>
</evidence>
<dbReference type="InterPro" id="IPR002397">
    <property type="entry name" value="Cyt_P450_B"/>
</dbReference>
<accession>A0ABY2B8L7</accession>
<keyword evidence="4" id="KW-1185">Reference proteome</keyword>
<dbReference type="InterPro" id="IPR001128">
    <property type="entry name" value="Cyt_P450"/>
</dbReference>
<evidence type="ECO:0000313" key="3">
    <source>
        <dbReference type="EMBL" id="TCO11345.1"/>
    </source>
</evidence>
<keyword evidence="2" id="KW-0503">Monooxygenase</keyword>
<sequence length="424" mass="45975">MRNPALEKWGDYDRDDPYPLFAQVRAGGPVHEVTLADGHRAWLIVRYEEAKAALNHAGLSKDMHAALARDGAVVAEGLPGPAFARHMLGVDPPDHTRLRRLASAAFSRPRIAALRPRVQAIVDGLLDDLEARGDAVVDLVKGFAFPLPFTVISELLGVPESDRDDVGSWFTTLLAPSSAPEPPAEAVAASESIVRYLVELLARKRATPGEDLVTDLVHAADQDDALSEQEMLSTIFQLVVAGHDTTTSLIGNGTVALLLHPEQRDALVADPSLVPHASEEILRWDAPVQHSTFRYTREDVALGGTVIPAFAQVIISLAAANRDPDRYANPETLDIARANTSHLAFGHGIHHCLGARLARLEADIAFTTLHGRFPTMRMALPRSALRWSHGDGLVLRGLSELPVILAPQGNPQRTPLQRSARPPR</sequence>
<reference evidence="3 4" key="1">
    <citation type="journal article" date="2015" name="Stand. Genomic Sci.">
        <title>Genomic Encyclopedia of Bacterial and Archaeal Type Strains, Phase III: the genomes of soil and plant-associated and newly described type strains.</title>
        <authorList>
            <person name="Whitman W.B."/>
            <person name="Woyke T."/>
            <person name="Klenk H.P."/>
            <person name="Zhou Y."/>
            <person name="Lilburn T.G."/>
            <person name="Beck B.J."/>
            <person name="De Vos P."/>
            <person name="Vandamme P."/>
            <person name="Eisen J.A."/>
            <person name="Garrity G."/>
            <person name="Hugenholtz P."/>
            <person name="Kyrpides N.C."/>
        </authorList>
    </citation>
    <scope>NUCLEOTIDE SEQUENCE [LARGE SCALE GENOMIC DNA]</scope>
    <source>
        <strain evidence="3 4">VKM Ac-2538</strain>
    </source>
</reference>
<proteinExistence type="inferred from homology"/>
<dbReference type="PANTHER" id="PTHR46696:SF1">
    <property type="entry name" value="CYTOCHROME P450 YJIB-RELATED"/>
    <property type="match status" value="1"/>
</dbReference>
<keyword evidence="2" id="KW-0560">Oxidoreductase</keyword>
<comment type="caution">
    <text evidence="3">The sequence shown here is derived from an EMBL/GenBank/DDBJ whole genome shotgun (WGS) entry which is preliminary data.</text>
</comment>
<gene>
    <name evidence="3" type="ORF">EV644_1318</name>
</gene>
<dbReference type="InterPro" id="IPR017972">
    <property type="entry name" value="Cyt_P450_CS"/>
</dbReference>
<organism evidence="3 4">
    <name type="scientific">Kribbella orskensis</name>
    <dbReference type="NCBI Taxonomy" id="2512216"/>
    <lineage>
        <taxon>Bacteria</taxon>
        <taxon>Bacillati</taxon>
        <taxon>Actinomycetota</taxon>
        <taxon>Actinomycetes</taxon>
        <taxon>Propionibacteriales</taxon>
        <taxon>Kribbellaceae</taxon>
        <taxon>Kribbella</taxon>
    </lineage>
</organism>
<dbReference type="PROSITE" id="PS00086">
    <property type="entry name" value="CYTOCHROME_P450"/>
    <property type="match status" value="1"/>
</dbReference>
<dbReference type="EMBL" id="SLWM01000031">
    <property type="protein sequence ID" value="TCO11345.1"/>
    <property type="molecule type" value="Genomic_DNA"/>
</dbReference>
<comment type="similarity">
    <text evidence="1 2">Belongs to the cytochrome P450 family.</text>
</comment>
<keyword evidence="2" id="KW-0479">Metal-binding</keyword>
<dbReference type="Proteomes" id="UP000295818">
    <property type="component" value="Unassembled WGS sequence"/>
</dbReference>
<keyword evidence="2" id="KW-0408">Iron</keyword>
<protein>
    <submittedName>
        <fullName evidence="3">Cytochrome P450</fullName>
    </submittedName>
</protein>
<dbReference type="InterPro" id="IPR036396">
    <property type="entry name" value="Cyt_P450_sf"/>
</dbReference>
<evidence type="ECO:0000256" key="2">
    <source>
        <dbReference type="RuleBase" id="RU000461"/>
    </source>
</evidence>
<keyword evidence="2" id="KW-0349">Heme</keyword>
<dbReference type="Gene3D" id="1.10.630.10">
    <property type="entry name" value="Cytochrome P450"/>
    <property type="match status" value="1"/>
</dbReference>